<dbReference type="STRING" id="1797469.A3F08_03385"/>
<dbReference type="GO" id="GO:0000400">
    <property type="term" value="F:four-way junction DNA binding"/>
    <property type="evidence" value="ECO:0007669"/>
    <property type="project" value="UniProtKB-UniRule"/>
</dbReference>
<dbReference type="GO" id="GO:0006310">
    <property type="term" value="P:DNA recombination"/>
    <property type="evidence" value="ECO:0007669"/>
    <property type="project" value="UniProtKB-UniRule"/>
</dbReference>
<evidence type="ECO:0000313" key="9">
    <source>
        <dbReference type="Proteomes" id="UP000176451"/>
    </source>
</evidence>
<evidence type="ECO:0000256" key="4">
    <source>
        <dbReference type="ARBA" id="ARBA00023172"/>
    </source>
</evidence>
<comment type="subcellular location">
    <subcellularLocation>
        <location evidence="6">Cytoplasm</location>
    </subcellularLocation>
</comment>
<evidence type="ECO:0000313" key="8">
    <source>
        <dbReference type="EMBL" id="OGD66658.1"/>
    </source>
</evidence>
<feature type="region of interest" description="Domain III" evidence="6">
    <location>
        <begin position="151"/>
        <end position="193"/>
    </location>
</feature>
<dbReference type="InterPro" id="IPR013849">
    <property type="entry name" value="DNA_helicase_Holl-junc_RuvA_I"/>
</dbReference>
<dbReference type="EMBL" id="MEZV01000031">
    <property type="protein sequence ID" value="OGD66658.1"/>
    <property type="molecule type" value="Genomic_DNA"/>
</dbReference>
<dbReference type="SMART" id="SM00278">
    <property type="entry name" value="HhH1"/>
    <property type="match status" value="2"/>
</dbReference>
<proteinExistence type="inferred from homology"/>
<comment type="domain">
    <text evidence="6">Has three domains with a flexible linker between the domains II and III and assumes an 'L' shape. Domain III is highly mobile and contacts RuvB.</text>
</comment>
<evidence type="ECO:0000256" key="5">
    <source>
        <dbReference type="ARBA" id="ARBA00023204"/>
    </source>
</evidence>
<evidence type="ECO:0000256" key="6">
    <source>
        <dbReference type="HAMAP-Rule" id="MF_00031"/>
    </source>
</evidence>
<keyword evidence="4 6" id="KW-0233">DNA recombination</keyword>
<organism evidence="8 9">
    <name type="scientific">Candidatus Berkelbacteria bacterium RIFCSPHIGHO2_12_FULL_36_9</name>
    <dbReference type="NCBI Taxonomy" id="1797469"/>
    <lineage>
        <taxon>Bacteria</taxon>
        <taxon>Candidatus Berkelbacteria</taxon>
    </lineage>
</organism>
<keyword evidence="1 6" id="KW-0963">Cytoplasm</keyword>
<dbReference type="GO" id="GO:0048476">
    <property type="term" value="C:Holliday junction resolvase complex"/>
    <property type="evidence" value="ECO:0007669"/>
    <property type="project" value="UniProtKB-UniRule"/>
</dbReference>
<dbReference type="InterPro" id="IPR012340">
    <property type="entry name" value="NA-bd_OB-fold"/>
</dbReference>
<keyword evidence="8" id="KW-0347">Helicase</keyword>
<dbReference type="Gene3D" id="1.10.150.20">
    <property type="entry name" value="5' to 3' exonuclease, C-terminal subdomain"/>
    <property type="match status" value="1"/>
</dbReference>
<dbReference type="Pfam" id="PF01330">
    <property type="entry name" value="RuvA_N"/>
    <property type="match status" value="1"/>
</dbReference>
<evidence type="ECO:0000256" key="2">
    <source>
        <dbReference type="ARBA" id="ARBA00022763"/>
    </source>
</evidence>
<sequence>MISYLRGKIKYQGSNWLIMDVGGVGYKVQSSKFKVQSENLKLKIGQQVEFYIYNHIREDRNELYGFATIEELQFFELLIGVNGVGPKMGMNILSKSNIEQIKKAILNNDTTLLTAIGGVGKKIASKIIIELKNKLGGLEEIDLGSLGEESNELLDAMSALGYKKMEIAPWLSKIPGDLIKTQEKVKWMLKQMK</sequence>
<keyword evidence="3 6" id="KW-0238">DNA-binding</keyword>
<dbReference type="SUPFAM" id="SSF50249">
    <property type="entry name" value="Nucleic acid-binding proteins"/>
    <property type="match status" value="1"/>
</dbReference>
<dbReference type="AlphaFoldDB" id="A0A1F5EGY1"/>
<evidence type="ECO:0000256" key="1">
    <source>
        <dbReference type="ARBA" id="ARBA00022490"/>
    </source>
</evidence>
<evidence type="ECO:0000259" key="7">
    <source>
        <dbReference type="SMART" id="SM00278"/>
    </source>
</evidence>
<keyword evidence="2 6" id="KW-0227">DNA damage</keyword>
<dbReference type="HAMAP" id="MF_00031">
    <property type="entry name" value="DNA_HJ_migration_RuvA"/>
    <property type="match status" value="1"/>
</dbReference>
<dbReference type="GO" id="GO:0009378">
    <property type="term" value="F:four-way junction helicase activity"/>
    <property type="evidence" value="ECO:0007669"/>
    <property type="project" value="InterPro"/>
</dbReference>
<dbReference type="Gene3D" id="2.40.50.140">
    <property type="entry name" value="Nucleic acid-binding proteins"/>
    <property type="match status" value="1"/>
</dbReference>
<keyword evidence="8" id="KW-0378">Hydrolase</keyword>
<keyword evidence="5 6" id="KW-0234">DNA repair</keyword>
<comment type="similarity">
    <text evidence="6">Belongs to the RuvA family.</text>
</comment>
<dbReference type="Pfam" id="PF14520">
    <property type="entry name" value="HHH_5"/>
    <property type="match status" value="1"/>
</dbReference>
<comment type="subunit">
    <text evidence="6">Homotetramer. Forms an RuvA(8)-RuvB(12)-Holliday junction (HJ) complex. HJ DNA is sandwiched between 2 RuvA tetramers; dsDNA enters through RuvA and exits via RuvB. An RuvB hexamer assembles on each DNA strand where it exits the tetramer. Each RuvB hexamer is contacted by two RuvA subunits (via domain III) on 2 adjacent RuvB subunits; this complex drives branch migration. In the full resolvosome a probable DNA-RuvA(4)-RuvB(12)-RuvC(2) complex forms which resolves the HJ.</text>
</comment>
<dbReference type="GO" id="GO:0005524">
    <property type="term" value="F:ATP binding"/>
    <property type="evidence" value="ECO:0007669"/>
    <property type="project" value="InterPro"/>
</dbReference>
<reference evidence="8 9" key="1">
    <citation type="journal article" date="2016" name="Nat. Commun.">
        <title>Thousands of microbial genomes shed light on interconnected biogeochemical processes in an aquifer system.</title>
        <authorList>
            <person name="Anantharaman K."/>
            <person name="Brown C.T."/>
            <person name="Hug L.A."/>
            <person name="Sharon I."/>
            <person name="Castelle C.J."/>
            <person name="Probst A.J."/>
            <person name="Thomas B.C."/>
            <person name="Singh A."/>
            <person name="Wilkins M.J."/>
            <person name="Karaoz U."/>
            <person name="Brodie E.L."/>
            <person name="Williams K.H."/>
            <person name="Hubbard S.S."/>
            <person name="Banfield J.F."/>
        </authorList>
    </citation>
    <scope>NUCLEOTIDE SEQUENCE [LARGE SCALE GENOMIC DNA]</scope>
</reference>
<gene>
    <name evidence="6" type="primary">ruvA</name>
    <name evidence="8" type="ORF">A3F08_03385</name>
</gene>
<accession>A0A1F5EGY1</accession>
<keyword evidence="8" id="KW-0067">ATP-binding</keyword>
<name>A0A1F5EGY1_9BACT</name>
<dbReference type="GO" id="GO:0006281">
    <property type="term" value="P:DNA repair"/>
    <property type="evidence" value="ECO:0007669"/>
    <property type="project" value="UniProtKB-UniRule"/>
</dbReference>
<dbReference type="SUPFAM" id="SSF47781">
    <property type="entry name" value="RuvA domain 2-like"/>
    <property type="match status" value="1"/>
</dbReference>
<comment type="function">
    <text evidence="6">The RuvA-RuvB-RuvC complex processes Holliday junction (HJ) DNA during genetic recombination and DNA repair, while the RuvA-RuvB complex plays an important role in the rescue of blocked DNA replication forks via replication fork reversal (RFR). RuvA specifically binds to HJ cruciform DNA, conferring on it an open structure. The RuvB hexamer acts as an ATP-dependent pump, pulling dsDNA into and through the RuvAB complex. HJ branch migration allows RuvC to scan DNA until it finds its consensus sequence, where it cleaves and resolves the cruciform DNA.</text>
</comment>
<dbReference type="InterPro" id="IPR010994">
    <property type="entry name" value="RuvA_2-like"/>
</dbReference>
<dbReference type="NCBIfam" id="TIGR00084">
    <property type="entry name" value="ruvA"/>
    <property type="match status" value="1"/>
</dbReference>
<dbReference type="InterPro" id="IPR003583">
    <property type="entry name" value="Hlx-hairpin-Hlx_DNA-bd_motif"/>
</dbReference>
<keyword evidence="8" id="KW-0547">Nucleotide-binding</keyword>
<dbReference type="Proteomes" id="UP000176451">
    <property type="component" value="Unassembled WGS sequence"/>
</dbReference>
<comment type="caution">
    <text evidence="8">The sequence shown here is derived from an EMBL/GenBank/DDBJ whole genome shotgun (WGS) entry which is preliminary data.</text>
</comment>
<feature type="domain" description="Helix-hairpin-helix DNA-binding motif class 1" evidence="7">
    <location>
        <begin position="111"/>
        <end position="130"/>
    </location>
</feature>
<dbReference type="GO" id="GO:0005737">
    <property type="term" value="C:cytoplasm"/>
    <property type="evidence" value="ECO:0007669"/>
    <property type="project" value="UniProtKB-SubCell"/>
</dbReference>
<dbReference type="InterPro" id="IPR000085">
    <property type="entry name" value="RuvA"/>
</dbReference>
<comment type="caution">
    <text evidence="6">Lacks conserved residue(s) required for the propagation of feature annotation.</text>
</comment>
<protein>
    <recommendedName>
        <fullName evidence="6">Holliday junction branch migration complex subunit RuvA</fullName>
    </recommendedName>
</protein>
<evidence type="ECO:0000256" key="3">
    <source>
        <dbReference type="ARBA" id="ARBA00023125"/>
    </source>
</evidence>
<feature type="domain" description="Helix-hairpin-helix DNA-binding motif class 1" evidence="7">
    <location>
        <begin position="76"/>
        <end position="95"/>
    </location>
</feature>